<evidence type="ECO:0000313" key="1">
    <source>
        <dbReference type="EMBL" id="KAH6932925.1"/>
    </source>
</evidence>
<name>A0ACB7SE88_HYAAI</name>
<protein>
    <submittedName>
        <fullName evidence="1">Uncharacterized protein</fullName>
    </submittedName>
</protein>
<organism evidence="1 2">
    <name type="scientific">Hyalomma asiaticum</name>
    <name type="common">Tick</name>
    <dbReference type="NCBI Taxonomy" id="266040"/>
    <lineage>
        <taxon>Eukaryota</taxon>
        <taxon>Metazoa</taxon>
        <taxon>Ecdysozoa</taxon>
        <taxon>Arthropoda</taxon>
        <taxon>Chelicerata</taxon>
        <taxon>Arachnida</taxon>
        <taxon>Acari</taxon>
        <taxon>Parasitiformes</taxon>
        <taxon>Ixodida</taxon>
        <taxon>Ixodoidea</taxon>
        <taxon>Ixodidae</taxon>
        <taxon>Hyalomminae</taxon>
        <taxon>Hyalomma</taxon>
    </lineage>
</organism>
<accession>A0ACB7SE88</accession>
<comment type="caution">
    <text evidence="1">The sequence shown here is derived from an EMBL/GenBank/DDBJ whole genome shotgun (WGS) entry which is preliminary data.</text>
</comment>
<sequence>MRGATTTLFNPPRATAWGCTVPNTELNGTEEDGAAAAARTAAGVSVRSGVASAYTRMTRAFHNGGPAKRRRRHALTAQVFHGDGIAGGGGDSTVQRAFVEKKRTEKKKEEKNETEEGKTL</sequence>
<reference evidence="1" key="1">
    <citation type="submission" date="2020-05" db="EMBL/GenBank/DDBJ databases">
        <title>Large-scale comparative analyses of tick genomes elucidate their genetic diversity and vector capacities.</title>
        <authorList>
            <person name="Jia N."/>
            <person name="Wang J."/>
            <person name="Shi W."/>
            <person name="Du L."/>
            <person name="Sun Y."/>
            <person name="Zhan W."/>
            <person name="Jiang J."/>
            <person name="Wang Q."/>
            <person name="Zhang B."/>
            <person name="Ji P."/>
            <person name="Sakyi L.B."/>
            <person name="Cui X."/>
            <person name="Yuan T."/>
            <person name="Jiang B."/>
            <person name="Yang W."/>
            <person name="Lam T.T.-Y."/>
            <person name="Chang Q."/>
            <person name="Ding S."/>
            <person name="Wang X."/>
            <person name="Zhu J."/>
            <person name="Ruan X."/>
            <person name="Zhao L."/>
            <person name="Wei J."/>
            <person name="Que T."/>
            <person name="Du C."/>
            <person name="Cheng J."/>
            <person name="Dai P."/>
            <person name="Han X."/>
            <person name="Huang E."/>
            <person name="Gao Y."/>
            <person name="Liu J."/>
            <person name="Shao H."/>
            <person name="Ye R."/>
            <person name="Li L."/>
            <person name="Wei W."/>
            <person name="Wang X."/>
            <person name="Wang C."/>
            <person name="Yang T."/>
            <person name="Huo Q."/>
            <person name="Li W."/>
            <person name="Guo W."/>
            <person name="Chen H."/>
            <person name="Zhou L."/>
            <person name="Ni X."/>
            <person name="Tian J."/>
            <person name="Zhou Y."/>
            <person name="Sheng Y."/>
            <person name="Liu T."/>
            <person name="Pan Y."/>
            <person name="Xia L."/>
            <person name="Li J."/>
            <person name="Zhao F."/>
            <person name="Cao W."/>
        </authorList>
    </citation>
    <scope>NUCLEOTIDE SEQUENCE</scope>
    <source>
        <strain evidence="1">Hyas-2018</strain>
    </source>
</reference>
<dbReference type="EMBL" id="CM023484">
    <property type="protein sequence ID" value="KAH6932925.1"/>
    <property type="molecule type" value="Genomic_DNA"/>
</dbReference>
<evidence type="ECO:0000313" key="2">
    <source>
        <dbReference type="Proteomes" id="UP000821845"/>
    </source>
</evidence>
<proteinExistence type="predicted"/>
<dbReference type="Proteomes" id="UP000821845">
    <property type="component" value="Chromosome 4"/>
</dbReference>
<keyword evidence="2" id="KW-1185">Reference proteome</keyword>
<gene>
    <name evidence="1" type="ORF">HPB50_010691</name>
</gene>